<keyword evidence="8 13" id="KW-0238">DNA-binding</keyword>
<dbReference type="SUPFAM" id="SSF47655">
    <property type="entry name" value="STAT"/>
    <property type="match status" value="1"/>
</dbReference>
<feature type="non-terminal residue" evidence="15">
    <location>
        <position position="758"/>
    </location>
</feature>
<dbReference type="EMBL" id="WNTK01000001">
    <property type="protein sequence ID" value="KAG9491556.1"/>
    <property type="molecule type" value="Genomic_DNA"/>
</dbReference>
<sequence>GKAANMAKAPSVWSYVSKMPQEHFEKVYGGFPPKIRHYLGDWLENQPWEQIMAGDSFCIEMANTVISKLVEELEKVAKSCGSDKHLVIQWVENVKAIAQREPMSIIQSFKTICKGEMDTVLKQYPRLNMAFQSRQEEVMFNFRSLKTQYKVRQTELMQESLKHAMENLQFSDLSSLQNKWIVLAKESLTNLSTLQEQTIKRINIWKRQQQMAGNGAPFDDSLLPLQDRVELIFGIYNKLFAMIREVNEIGQRWVPQEFFDQINTGSGALIKSSFLVEKQPPQVLKTQTKFQANVNFMLGSRILTGVSKMPMIKASIITEKRAQELFEPSASTSEPVMDGTGEIENGRSVFEFTQATRTCGAAFKNMLLKKIKRCERKGSESVTEEKCAVLFEAKINFSGSTYIIQALSLPLVVIVHGNQDNNAKATILWDNAFSEIVRRPFYVEEKVPWRKMCSTLNMKFISEVVTKHELSADHFWFLAQKVFGENGLSYDDLRERTVSWSQFNKEPLRERNFTFWQWFDGVVDLTKKYLKEYWSDGLIMGFVSKQYIHKLLSGEPSGTFLLRFSDSEIGGITIAHVIRGADGSGQIQNIQPFGAKDLHILSLGDRVKDLKICTYLYKKGSKDEVFEKYYKSNSKSSDIGSNPNGYKRTTIVVKVVGDDPEGSQKSSSDSVPMEGIDIQQPLTSRTLSYTSPPYPSPVGSPISHISTPQHVYGSVKNTFLLLFVNSEFLHYVQILIFRLQGSNRWAHTLICANMLATL</sequence>
<dbReference type="InterPro" id="IPR000980">
    <property type="entry name" value="SH2"/>
</dbReference>
<dbReference type="Gene3D" id="3.30.505.10">
    <property type="entry name" value="SH2 domain"/>
    <property type="match status" value="1"/>
</dbReference>
<organism evidence="15 16">
    <name type="scientific">Eleutherodactylus coqui</name>
    <name type="common">Puerto Rican coqui</name>
    <dbReference type="NCBI Taxonomy" id="57060"/>
    <lineage>
        <taxon>Eukaryota</taxon>
        <taxon>Metazoa</taxon>
        <taxon>Chordata</taxon>
        <taxon>Craniata</taxon>
        <taxon>Vertebrata</taxon>
        <taxon>Euteleostomi</taxon>
        <taxon>Amphibia</taxon>
        <taxon>Batrachia</taxon>
        <taxon>Anura</taxon>
        <taxon>Neobatrachia</taxon>
        <taxon>Hyloidea</taxon>
        <taxon>Eleutherodactylidae</taxon>
        <taxon>Eleutherodactylinae</taxon>
        <taxon>Eleutherodactylus</taxon>
        <taxon>Eleutherodactylus</taxon>
    </lineage>
</organism>
<dbReference type="InterPro" id="IPR013799">
    <property type="entry name" value="STAT_TF_prot_interaction"/>
</dbReference>
<dbReference type="GO" id="GO:0007166">
    <property type="term" value="P:cell surface receptor signaling pathway"/>
    <property type="evidence" value="ECO:0007669"/>
    <property type="project" value="UniProtKB-ARBA"/>
</dbReference>
<dbReference type="Proteomes" id="UP000770717">
    <property type="component" value="Unassembled WGS sequence"/>
</dbReference>
<dbReference type="Gene3D" id="1.10.532.10">
    <property type="entry name" value="STAT transcription factor, N-terminal domain"/>
    <property type="match status" value="1"/>
</dbReference>
<evidence type="ECO:0000259" key="14">
    <source>
        <dbReference type="PROSITE" id="PS50001"/>
    </source>
</evidence>
<dbReference type="Gene3D" id="1.20.1050.20">
    <property type="entry name" value="STAT transcription factor, all-alpha domain"/>
    <property type="match status" value="1"/>
</dbReference>
<dbReference type="PANTHER" id="PTHR11801">
    <property type="entry name" value="SIGNAL TRANSDUCER AND ACTIVATOR OF TRANSCRIPTION"/>
    <property type="match status" value="1"/>
</dbReference>
<name>A0A8J6KGP7_ELECQ</name>
<keyword evidence="4 13" id="KW-0963">Cytoplasm</keyword>
<dbReference type="InterPro" id="IPR008967">
    <property type="entry name" value="p53-like_TF_DNA-bd_sf"/>
</dbReference>
<dbReference type="GO" id="GO:0005634">
    <property type="term" value="C:nucleus"/>
    <property type="evidence" value="ECO:0007669"/>
    <property type="project" value="UniProtKB-SubCell"/>
</dbReference>
<evidence type="ECO:0000256" key="9">
    <source>
        <dbReference type="ARBA" id="ARBA00023159"/>
    </source>
</evidence>
<keyword evidence="7 13" id="KW-0805">Transcription regulation</keyword>
<dbReference type="Gene3D" id="1.10.238.10">
    <property type="entry name" value="EF-hand"/>
    <property type="match status" value="1"/>
</dbReference>
<dbReference type="Pfam" id="PF02865">
    <property type="entry name" value="STAT_int"/>
    <property type="match status" value="1"/>
</dbReference>
<evidence type="ECO:0000256" key="5">
    <source>
        <dbReference type="ARBA" id="ARBA00022553"/>
    </source>
</evidence>
<dbReference type="GO" id="GO:0001228">
    <property type="term" value="F:DNA-binding transcription activator activity, RNA polymerase II-specific"/>
    <property type="evidence" value="ECO:0007669"/>
    <property type="project" value="UniProtKB-ARBA"/>
</dbReference>
<proteinExistence type="inferred from homology"/>
<evidence type="ECO:0000256" key="3">
    <source>
        <dbReference type="ARBA" id="ARBA00005586"/>
    </source>
</evidence>
<dbReference type="InterPro" id="IPR013800">
    <property type="entry name" value="STAT_TF_alpha"/>
</dbReference>
<evidence type="ECO:0000256" key="12">
    <source>
        <dbReference type="PROSITE-ProRule" id="PRU00191"/>
    </source>
</evidence>
<gene>
    <name evidence="15" type="ORF">GDO78_000199</name>
</gene>
<comment type="subcellular location">
    <subcellularLocation>
        <location evidence="2 13">Cytoplasm</location>
    </subcellularLocation>
    <subcellularLocation>
        <location evidence="1 13">Nucleus</location>
    </subcellularLocation>
</comment>
<evidence type="ECO:0000256" key="2">
    <source>
        <dbReference type="ARBA" id="ARBA00004496"/>
    </source>
</evidence>
<feature type="domain" description="SH2" evidence="14">
    <location>
        <begin position="534"/>
        <end position="630"/>
    </location>
</feature>
<dbReference type="Pfam" id="PF00017">
    <property type="entry name" value="SH2"/>
    <property type="match status" value="1"/>
</dbReference>
<dbReference type="FunFam" id="1.10.238.10:FF:000029">
    <property type="entry name" value="Signal transducer and transcription activator 6"/>
    <property type="match status" value="1"/>
</dbReference>
<dbReference type="Pfam" id="PF02864">
    <property type="entry name" value="STAT_bind"/>
    <property type="match status" value="1"/>
</dbReference>
<dbReference type="InterPro" id="IPR036860">
    <property type="entry name" value="SH2_dom_sf"/>
</dbReference>
<dbReference type="Pfam" id="PF21354">
    <property type="entry name" value="STAT_linker"/>
    <property type="match status" value="1"/>
</dbReference>
<evidence type="ECO:0000256" key="7">
    <source>
        <dbReference type="ARBA" id="ARBA00023015"/>
    </source>
</evidence>
<comment type="caution">
    <text evidence="15">The sequence shown here is derived from an EMBL/GenBank/DDBJ whole genome shotgun (WGS) entry which is preliminary data.</text>
</comment>
<dbReference type="InterPro" id="IPR001217">
    <property type="entry name" value="STAT"/>
</dbReference>
<evidence type="ECO:0000313" key="16">
    <source>
        <dbReference type="Proteomes" id="UP000770717"/>
    </source>
</evidence>
<comment type="similarity">
    <text evidence="3 13">Belongs to the transcription factor STAT family.</text>
</comment>
<keyword evidence="16" id="KW-1185">Reference proteome</keyword>
<dbReference type="InterPro" id="IPR036535">
    <property type="entry name" value="STAT_N_sf"/>
</dbReference>
<keyword evidence="9 13" id="KW-0010">Activator</keyword>
<evidence type="ECO:0000256" key="11">
    <source>
        <dbReference type="ARBA" id="ARBA00023242"/>
    </source>
</evidence>
<accession>A0A8J6KGP7</accession>
<dbReference type="SUPFAM" id="SSF49417">
    <property type="entry name" value="p53-like transcription factors"/>
    <property type="match status" value="1"/>
</dbReference>
<dbReference type="SUPFAM" id="SSF55550">
    <property type="entry name" value="SH2 domain"/>
    <property type="match status" value="1"/>
</dbReference>
<dbReference type="InterPro" id="IPR012345">
    <property type="entry name" value="STAT_TF_DNA-bd_N"/>
</dbReference>
<dbReference type="FunFam" id="3.30.505.10:FF:000126">
    <property type="entry name" value="Signal transducer and activator of transcription"/>
    <property type="match status" value="1"/>
</dbReference>
<evidence type="ECO:0000256" key="13">
    <source>
        <dbReference type="RuleBase" id="RU046415"/>
    </source>
</evidence>
<protein>
    <recommendedName>
        <fullName evidence="13">Signal transducer and activator of transcription</fullName>
    </recommendedName>
</protein>
<evidence type="ECO:0000256" key="4">
    <source>
        <dbReference type="ARBA" id="ARBA00022490"/>
    </source>
</evidence>
<dbReference type="GO" id="GO:0005737">
    <property type="term" value="C:cytoplasm"/>
    <property type="evidence" value="ECO:0007669"/>
    <property type="project" value="UniProtKB-SubCell"/>
</dbReference>
<evidence type="ECO:0000256" key="6">
    <source>
        <dbReference type="ARBA" id="ARBA00022999"/>
    </source>
</evidence>
<dbReference type="SUPFAM" id="SSF48092">
    <property type="entry name" value="Transcription factor STAT-4 N-domain"/>
    <property type="match status" value="1"/>
</dbReference>
<dbReference type="SMART" id="SM00964">
    <property type="entry name" value="STAT_int"/>
    <property type="match status" value="1"/>
</dbReference>
<keyword evidence="11 13" id="KW-0539">Nucleus</keyword>
<dbReference type="InterPro" id="IPR015988">
    <property type="entry name" value="STAT_TF_CC"/>
</dbReference>
<dbReference type="GO" id="GO:0000977">
    <property type="term" value="F:RNA polymerase II transcription regulatory region sequence-specific DNA binding"/>
    <property type="evidence" value="ECO:0007669"/>
    <property type="project" value="UniProtKB-ARBA"/>
</dbReference>
<reference evidence="15" key="1">
    <citation type="thesis" date="2020" institute="ProQuest LLC" country="789 East Eisenhower Parkway, Ann Arbor, MI, USA">
        <title>Comparative Genomics and Chromosome Evolution.</title>
        <authorList>
            <person name="Mudd A.B."/>
        </authorList>
    </citation>
    <scope>NUCLEOTIDE SEQUENCE</scope>
    <source>
        <strain evidence="15">HN-11 Male</strain>
        <tissue evidence="15">Kidney and liver</tissue>
    </source>
</reference>
<evidence type="ECO:0000313" key="15">
    <source>
        <dbReference type="EMBL" id="KAG9491556.1"/>
    </source>
</evidence>
<dbReference type="Pfam" id="PF01017">
    <property type="entry name" value="STAT_alpha"/>
    <property type="match status" value="1"/>
</dbReference>
<dbReference type="AlphaFoldDB" id="A0A8J6KGP7"/>
<keyword evidence="10 13" id="KW-0804">Transcription</keyword>
<keyword evidence="5 13" id="KW-0597">Phosphoprotein</keyword>
<evidence type="ECO:0000256" key="8">
    <source>
        <dbReference type="ARBA" id="ARBA00023125"/>
    </source>
</evidence>
<dbReference type="OrthoDB" id="19300at2759"/>
<dbReference type="FunFam" id="2.60.40.630:FF:000003">
    <property type="entry name" value="Signal transducer and transcription activator 6"/>
    <property type="match status" value="1"/>
</dbReference>
<keyword evidence="6 12" id="KW-0727">SH2 domain</keyword>
<dbReference type="PROSITE" id="PS50001">
    <property type="entry name" value="SH2"/>
    <property type="match status" value="1"/>
</dbReference>
<evidence type="ECO:0000256" key="10">
    <source>
        <dbReference type="ARBA" id="ARBA00023163"/>
    </source>
</evidence>
<evidence type="ECO:0000256" key="1">
    <source>
        <dbReference type="ARBA" id="ARBA00004123"/>
    </source>
</evidence>
<dbReference type="Gene3D" id="2.60.40.630">
    <property type="entry name" value="STAT transcription factor, DNA-binding domain"/>
    <property type="match status" value="1"/>
</dbReference>
<dbReference type="InterPro" id="IPR013801">
    <property type="entry name" value="STAT_TF_DNA-bd"/>
</dbReference>
<dbReference type="InterPro" id="IPR048988">
    <property type="entry name" value="STAT_linker"/>
</dbReference>